<dbReference type="SUPFAM" id="SSF52799">
    <property type="entry name" value="(Phosphotyrosine protein) phosphatases II"/>
    <property type="match status" value="1"/>
</dbReference>
<dbReference type="InterPro" id="IPR000387">
    <property type="entry name" value="Tyr_Pase_dom"/>
</dbReference>
<sequence>MDRGPAEEKVDSGYETPPTCILLDLLLKSRRPSGPFNEVWPNIVISDAHTATDLPLLKALRVTHVVNAAHGPTHIDTGSAFYSDSHIQYHGVQAPDSRDFNLSVFFYTTADFIHTALAQDSGKVLVHCARGVSRSATLVLAYLMIYEWLTVAEAIEAVRGNRNILPNVGFLEQLRDLDVRLSLQRKDIKTSS</sequence>
<dbReference type="InterPro" id="IPR029021">
    <property type="entry name" value="Prot-tyrosine_phosphatase-like"/>
</dbReference>
<dbReference type="PRINTS" id="PR01909">
    <property type="entry name" value="ADSPHPHTASEA"/>
</dbReference>
<proteinExistence type="inferred from homology"/>
<accession>A0AA88T7R2</accession>
<comment type="catalytic activity">
    <reaction evidence="4 7">
        <text>O-phospho-L-seryl-[protein] + H2O = L-seryl-[protein] + phosphate</text>
        <dbReference type="Rhea" id="RHEA:20629"/>
        <dbReference type="Rhea" id="RHEA-COMP:9863"/>
        <dbReference type="Rhea" id="RHEA-COMP:11604"/>
        <dbReference type="ChEBI" id="CHEBI:15377"/>
        <dbReference type="ChEBI" id="CHEBI:29999"/>
        <dbReference type="ChEBI" id="CHEBI:43474"/>
        <dbReference type="ChEBI" id="CHEBI:83421"/>
        <dbReference type="EC" id="3.1.3.16"/>
    </reaction>
</comment>
<dbReference type="InterPro" id="IPR020422">
    <property type="entry name" value="TYR_PHOSPHATASE_DUAL_dom"/>
</dbReference>
<dbReference type="GO" id="GO:0043409">
    <property type="term" value="P:negative regulation of MAPK cascade"/>
    <property type="evidence" value="ECO:0007669"/>
    <property type="project" value="TreeGrafter"/>
</dbReference>
<dbReference type="CDD" id="cd14515">
    <property type="entry name" value="DUSP3-like"/>
    <property type="match status" value="1"/>
</dbReference>
<dbReference type="GO" id="GO:0005737">
    <property type="term" value="C:cytoplasm"/>
    <property type="evidence" value="ECO:0007669"/>
    <property type="project" value="TreeGrafter"/>
</dbReference>
<reference evidence="10" key="1">
    <citation type="submission" date="2023-08" db="EMBL/GenBank/DDBJ databases">
        <title>Pelteobagrus vachellii genome.</title>
        <authorList>
            <person name="Liu H."/>
        </authorList>
    </citation>
    <scope>NUCLEOTIDE SEQUENCE</scope>
    <source>
        <strain evidence="10">PRFRI_2022a</strain>
        <tissue evidence="10">Muscle</tissue>
    </source>
</reference>
<evidence type="ECO:0000313" key="11">
    <source>
        <dbReference type="Proteomes" id="UP001187315"/>
    </source>
</evidence>
<evidence type="ECO:0000256" key="2">
    <source>
        <dbReference type="ARBA" id="ARBA00022801"/>
    </source>
</evidence>
<comment type="catalytic activity">
    <reaction evidence="5 7">
        <text>O-phospho-L-threonyl-[protein] + H2O = L-threonyl-[protein] + phosphate</text>
        <dbReference type="Rhea" id="RHEA:47004"/>
        <dbReference type="Rhea" id="RHEA-COMP:11060"/>
        <dbReference type="Rhea" id="RHEA-COMP:11605"/>
        <dbReference type="ChEBI" id="CHEBI:15377"/>
        <dbReference type="ChEBI" id="CHEBI:30013"/>
        <dbReference type="ChEBI" id="CHEBI:43474"/>
        <dbReference type="ChEBI" id="CHEBI:61977"/>
        <dbReference type="EC" id="3.1.3.16"/>
    </reaction>
</comment>
<feature type="domain" description="Tyrosine-protein phosphatase" evidence="8">
    <location>
        <begin position="35"/>
        <end position="183"/>
    </location>
</feature>
<dbReference type="EMBL" id="JAVHJS010000002">
    <property type="protein sequence ID" value="KAK2866778.1"/>
    <property type="molecule type" value="Genomic_DNA"/>
</dbReference>
<evidence type="ECO:0000313" key="10">
    <source>
        <dbReference type="EMBL" id="KAK2866778.1"/>
    </source>
</evidence>
<dbReference type="PROSITE" id="PS00383">
    <property type="entry name" value="TYR_PHOSPHATASE_1"/>
    <property type="match status" value="1"/>
</dbReference>
<dbReference type="InterPro" id="IPR020405">
    <property type="entry name" value="Atypical_DUSP_subfamA"/>
</dbReference>
<evidence type="ECO:0000256" key="5">
    <source>
        <dbReference type="ARBA" id="ARBA00048336"/>
    </source>
</evidence>
<dbReference type="InterPro" id="IPR016130">
    <property type="entry name" value="Tyr_Pase_AS"/>
</dbReference>
<dbReference type="PANTHER" id="PTHR45682">
    <property type="entry name" value="AGAP008228-PA"/>
    <property type="match status" value="1"/>
</dbReference>
<dbReference type="GO" id="GO:0004725">
    <property type="term" value="F:protein tyrosine phosphatase activity"/>
    <property type="evidence" value="ECO:0007669"/>
    <property type="project" value="UniProtKB-EC"/>
</dbReference>
<evidence type="ECO:0000259" key="8">
    <source>
        <dbReference type="PROSITE" id="PS50054"/>
    </source>
</evidence>
<dbReference type="AlphaFoldDB" id="A0AA88T7R2"/>
<evidence type="ECO:0000256" key="6">
    <source>
        <dbReference type="PIRSR" id="PIRSR620405-1"/>
    </source>
</evidence>
<keyword evidence="2 7" id="KW-0378">Hydrolase</keyword>
<dbReference type="EC" id="3.1.3.48" evidence="7"/>
<evidence type="ECO:0000256" key="7">
    <source>
        <dbReference type="RuleBase" id="RU366038"/>
    </source>
</evidence>
<keyword evidence="11" id="KW-1185">Reference proteome</keyword>
<dbReference type="GO" id="GO:0008138">
    <property type="term" value="F:protein tyrosine/serine/threonine phosphatase activity"/>
    <property type="evidence" value="ECO:0007669"/>
    <property type="project" value="UniProtKB-UniRule"/>
</dbReference>
<dbReference type="Gene3D" id="3.90.190.10">
    <property type="entry name" value="Protein tyrosine phosphatase superfamily"/>
    <property type="match status" value="1"/>
</dbReference>
<evidence type="ECO:0000256" key="3">
    <source>
        <dbReference type="ARBA" id="ARBA00022912"/>
    </source>
</evidence>
<dbReference type="PROSITE" id="PS50054">
    <property type="entry name" value="TYR_PHOSPHATASE_DUAL"/>
    <property type="match status" value="1"/>
</dbReference>
<dbReference type="GO" id="GO:0033549">
    <property type="term" value="F:MAP kinase phosphatase activity"/>
    <property type="evidence" value="ECO:0007669"/>
    <property type="project" value="TreeGrafter"/>
</dbReference>
<feature type="active site" description="Phosphocysteine intermediate" evidence="6">
    <location>
        <position position="128"/>
    </location>
</feature>
<comment type="function">
    <text evidence="7">Dual specificity phosphatase able to dephosphorylate phosphotyrosine, phosphoserine and phosphothreonine residues, with a preference for phosphotyrosine as a substrate.</text>
</comment>
<dbReference type="SMART" id="SM00195">
    <property type="entry name" value="DSPc"/>
    <property type="match status" value="1"/>
</dbReference>
<dbReference type="Proteomes" id="UP001187315">
    <property type="component" value="Unassembled WGS sequence"/>
</dbReference>
<protein>
    <recommendedName>
        <fullName evidence="7">Dual specificity protein phosphatase</fullName>
        <ecNumber evidence="7">3.1.3.16</ecNumber>
        <ecNumber evidence="7">3.1.3.48</ecNumber>
    </recommendedName>
</protein>
<evidence type="ECO:0000256" key="1">
    <source>
        <dbReference type="ARBA" id="ARBA00008601"/>
    </source>
</evidence>
<name>A0AA88T7R2_TACVA</name>
<dbReference type="GO" id="GO:0004722">
    <property type="term" value="F:protein serine/threonine phosphatase activity"/>
    <property type="evidence" value="ECO:0007669"/>
    <property type="project" value="UniProtKB-EC"/>
</dbReference>
<comment type="similarity">
    <text evidence="1 7">Belongs to the protein-tyrosine phosphatase family. Non-receptor class dual specificity subfamily.</text>
</comment>
<dbReference type="PROSITE" id="PS50056">
    <property type="entry name" value="TYR_PHOSPHATASE_2"/>
    <property type="match status" value="1"/>
</dbReference>
<comment type="caution">
    <text evidence="10">The sequence shown here is derived from an EMBL/GenBank/DDBJ whole genome shotgun (WGS) entry which is preliminary data.</text>
</comment>
<organism evidence="10 11">
    <name type="scientific">Tachysurus vachellii</name>
    <name type="common">Darkbarbel catfish</name>
    <name type="synonym">Pelteobagrus vachellii</name>
    <dbReference type="NCBI Taxonomy" id="175792"/>
    <lineage>
        <taxon>Eukaryota</taxon>
        <taxon>Metazoa</taxon>
        <taxon>Chordata</taxon>
        <taxon>Craniata</taxon>
        <taxon>Vertebrata</taxon>
        <taxon>Euteleostomi</taxon>
        <taxon>Actinopterygii</taxon>
        <taxon>Neopterygii</taxon>
        <taxon>Teleostei</taxon>
        <taxon>Ostariophysi</taxon>
        <taxon>Siluriformes</taxon>
        <taxon>Bagridae</taxon>
        <taxon>Tachysurus</taxon>
    </lineage>
</organism>
<keyword evidence="3 7" id="KW-0904">Protein phosphatase</keyword>
<comment type="catalytic activity">
    <reaction evidence="7">
        <text>O-phospho-L-tyrosyl-[protein] + H2O = L-tyrosyl-[protein] + phosphate</text>
        <dbReference type="Rhea" id="RHEA:10684"/>
        <dbReference type="Rhea" id="RHEA-COMP:10136"/>
        <dbReference type="Rhea" id="RHEA-COMP:20101"/>
        <dbReference type="ChEBI" id="CHEBI:15377"/>
        <dbReference type="ChEBI" id="CHEBI:43474"/>
        <dbReference type="ChEBI" id="CHEBI:46858"/>
        <dbReference type="ChEBI" id="CHEBI:61978"/>
        <dbReference type="EC" id="3.1.3.48"/>
    </reaction>
</comment>
<evidence type="ECO:0000256" key="4">
    <source>
        <dbReference type="ARBA" id="ARBA00047761"/>
    </source>
</evidence>
<dbReference type="EC" id="3.1.3.16" evidence="7"/>
<gene>
    <name evidence="10" type="ORF">Q7C36_002834</name>
</gene>
<feature type="domain" description="Tyrosine specific protein phosphatases" evidence="9">
    <location>
        <begin position="110"/>
        <end position="162"/>
    </location>
</feature>
<dbReference type="InterPro" id="IPR000340">
    <property type="entry name" value="Dual-sp_phosphatase_cat-dom"/>
</dbReference>
<dbReference type="Pfam" id="PF00782">
    <property type="entry name" value="DSPc"/>
    <property type="match status" value="1"/>
</dbReference>
<dbReference type="PANTHER" id="PTHR45682:SF10">
    <property type="entry name" value="DUAL SPECIFICITY PROTEIN PHOSPHATASE 13 ISOFORM B"/>
    <property type="match status" value="1"/>
</dbReference>
<dbReference type="PRINTS" id="PR01908">
    <property type="entry name" value="ADSPHPHTASE"/>
</dbReference>
<evidence type="ECO:0000259" key="9">
    <source>
        <dbReference type="PROSITE" id="PS50056"/>
    </source>
</evidence>